<evidence type="ECO:0000313" key="1">
    <source>
        <dbReference type="EMBL" id="AOS46290.1"/>
    </source>
</evidence>
<organism evidence="1 2">
    <name type="scientific">Lacunisphaera limnophila</name>
    <dbReference type="NCBI Taxonomy" id="1838286"/>
    <lineage>
        <taxon>Bacteria</taxon>
        <taxon>Pseudomonadati</taxon>
        <taxon>Verrucomicrobiota</taxon>
        <taxon>Opitutia</taxon>
        <taxon>Opitutales</taxon>
        <taxon>Opitutaceae</taxon>
        <taxon>Lacunisphaera</taxon>
    </lineage>
</organism>
<dbReference type="RefSeq" id="WP_069963361.1">
    <property type="nucleotide sequence ID" value="NZ_CP016094.1"/>
</dbReference>
<accession>A0A1D8AZH0</accession>
<evidence type="ECO:0000313" key="2">
    <source>
        <dbReference type="Proteomes" id="UP000095228"/>
    </source>
</evidence>
<name>A0A1D8AZH0_9BACT</name>
<reference evidence="1 2" key="1">
    <citation type="submission" date="2016-06" db="EMBL/GenBank/DDBJ databases">
        <title>Three novel species with peptidoglycan cell walls form the new genus Lacunisphaera gen. nov. in the family Opitutaceae of the verrucomicrobial subdivision 4.</title>
        <authorList>
            <person name="Rast P."/>
            <person name="Gloeckner I."/>
            <person name="Jogler M."/>
            <person name="Boedeker C."/>
            <person name="Jeske O."/>
            <person name="Wiegand S."/>
            <person name="Reinhardt R."/>
            <person name="Schumann P."/>
            <person name="Rohde M."/>
            <person name="Spring S."/>
            <person name="Gloeckner F.O."/>
            <person name="Jogler C."/>
        </authorList>
    </citation>
    <scope>NUCLEOTIDE SEQUENCE [LARGE SCALE GENOMIC DNA]</scope>
    <source>
        <strain evidence="1 2">IG16b</strain>
    </source>
</reference>
<dbReference type="KEGG" id="obg:Verru16b_03391"/>
<dbReference type="Proteomes" id="UP000095228">
    <property type="component" value="Chromosome"/>
</dbReference>
<keyword evidence="2" id="KW-1185">Reference proteome</keyword>
<gene>
    <name evidence="1" type="ORF">Verru16b_03391</name>
</gene>
<sequence length="67" mass="7510">MSAARPTPAPTGYAGLTEVRYSLPDLLREVQLERDAPAFAMEKLEQVEIAKLFQKNRPRRAAKSVKP</sequence>
<dbReference type="AlphaFoldDB" id="A0A1D8AZH0"/>
<dbReference type="EMBL" id="CP016094">
    <property type="protein sequence ID" value="AOS46290.1"/>
    <property type="molecule type" value="Genomic_DNA"/>
</dbReference>
<protein>
    <submittedName>
        <fullName evidence="1">Uncharacterized protein</fullName>
    </submittedName>
</protein>
<dbReference type="OrthoDB" id="200152at2"/>
<proteinExistence type="predicted"/>
<dbReference type="STRING" id="1838286.Verru16b_03391"/>